<dbReference type="Proteomes" id="UP000323621">
    <property type="component" value="Unassembled WGS sequence"/>
</dbReference>
<sequence length="320" mass="37065">MTTLKSKILTVIKTRKINIFFLFFILAFAILVLTKLSKTYTDTIAFTVIPKNIPDEVIILNDSSHQLKVTLKAQGFKWLKYYLKQPYLSIDFNTDVNKADSTYVWMRTKGFSNLIKQFSKEIEIESINPETLTFYFDENAVKYVPVRPQMTIAYAPGYDVMEEESTTPDSIKVIGPESLLRELEFIKTHNIELTNINKPVHQILKLNLDSLNTKMSVSQKEVLLALDVKKFTEGTKEIPVEVINVPKDLTLKFFPKSIYVSYYTSLENFNAIKKTDFQIICNYKDLKETSTFLTPILTKRSEKAKSIRLHHEKVEFIITE</sequence>
<gene>
    <name evidence="1" type="ORF">ES677_00830</name>
</gene>
<dbReference type="PANTHER" id="PTHR37804">
    <property type="entry name" value="CDAA REGULATORY PROTEIN CDAR"/>
    <property type="match status" value="1"/>
</dbReference>
<dbReference type="EMBL" id="VSKN01000001">
    <property type="protein sequence ID" value="TYC17951.1"/>
    <property type="molecule type" value="Genomic_DNA"/>
</dbReference>
<evidence type="ECO:0000313" key="2">
    <source>
        <dbReference type="Proteomes" id="UP000323621"/>
    </source>
</evidence>
<organism evidence="1 2">
    <name type="scientific">Bizionia gelidisalsuginis</name>
    <dbReference type="NCBI Taxonomy" id="291188"/>
    <lineage>
        <taxon>Bacteria</taxon>
        <taxon>Pseudomonadati</taxon>
        <taxon>Bacteroidota</taxon>
        <taxon>Flavobacteriia</taxon>
        <taxon>Flavobacteriales</taxon>
        <taxon>Flavobacteriaceae</taxon>
        <taxon>Bizionia</taxon>
    </lineage>
</organism>
<dbReference type="Gene3D" id="2.170.120.40">
    <property type="entry name" value="YbbR-like domain"/>
    <property type="match status" value="1"/>
</dbReference>
<evidence type="ECO:0000313" key="1">
    <source>
        <dbReference type="EMBL" id="TYC17951.1"/>
    </source>
</evidence>
<dbReference type="PANTHER" id="PTHR37804:SF1">
    <property type="entry name" value="CDAA REGULATORY PROTEIN CDAR"/>
    <property type="match status" value="1"/>
</dbReference>
<reference evidence="1 2" key="1">
    <citation type="submission" date="2019-08" db="EMBL/GenBank/DDBJ databases">
        <title>Genomes of Antarctic Bizionia species.</title>
        <authorList>
            <person name="Bowman J.P."/>
        </authorList>
    </citation>
    <scope>NUCLEOTIDE SEQUENCE [LARGE SCALE GENOMIC DNA]</scope>
    <source>
        <strain evidence="1 2">IC164</strain>
    </source>
</reference>
<name>A0ABY3MEI5_9FLAO</name>
<dbReference type="InterPro" id="IPR053154">
    <property type="entry name" value="c-di-AMP_regulator"/>
</dbReference>
<dbReference type="RefSeq" id="WP_148380142.1">
    <property type="nucleotide sequence ID" value="NZ_VSKN01000001.1"/>
</dbReference>
<proteinExistence type="predicted"/>
<comment type="caution">
    <text evidence="1">The sequence shown here is derived from an EMBL/GenBank/DDBJ whole genome shotgun (WGS) entry which is preliminary data.</text>
</comment>
<dbReference type="InterPro" id="IPR012505">
    <property type="entry name" value="YbbR"/>
</dbReference>
<dbReference type="Gene3D" id="2.170.120.30">
    <property type="match status" value="1"/>
</dbReference>
<keyword evidence="2" id="KW-1185">Reference proteome</keyword>
<dbReference type="Pfam" id="PF07949">
    <property type="entry name" value="YbbR"/>
    <property type="match status" value="1"/>
</dbReference>
<protein>
    <submittedName>
        <fullName evidence="1">YbbR-like domain-containing protein</fullName>
    </submittedName>
</protein>
<accession>A0ABY3MEI5</accession>